<dbReference type="SMART" id="SM00353">
    <property type="entry name" value="HLH"/>
    <property type="match status" value="1"/>
</dbReference>
<dbReference type="Gene3D" id="4.10.280.10">
    <property type="entry name" value="Helix-loop-helix DNA-binding domain"/>
    <property type="match status" value="1"/>
</dbReference>
<dbReference type="Pfam" id="PF14215">
    <property type="entry name" value="bHLH-MYC_N"/>
    <property type="match status" value="1"/>
</dbReference>
<keyword evidence="3" id="KW-0010">Activator</keyword>
<proteinExistence type="evidence at transcript level"/>
<feature type="compositionally biased region" description="Basic residues" evidence="6">
    <location>
        <begin position="516"/>
        <end position="528"/>
    </location>
</feature>
<dbReference type="InterPro" id="IPR011598">
    <property type="entry name" value="bHLH_dom"/>
</dbReference>
<evidence type="ECO:0000256" key="6">
    <source>
        <dbReference type="SAM" id="MobiDB-lite"/>
    </source>
</evidence>
<protein>
    <submittedName>
        <fullName evidence="8">Basic helix-loop-helix transcription factor</fullName>
    </submittedName>
</protein>
<dbReference type="AlphaFoldDB" id="A0A0H3YBR7"/>
<dbReference type="PROSITE" id="PS50888">
    <property type="entry name" value="BHLH"/>
    <property type="match status" value="1"/>
</dbReference>
<dbReference type="SUPFAM" id="SSF47459">
    <property type="entry name" value="HLH, helix-loop-helix DNA-binding domain"/>
    <property type="match status" value="1"/>
</dbReference>
<reference evidence="8" key="1">
    <citation type="submission" date="2014-12" db="EMBL/GenBank/DDBJ databases">
        <title>Genome-wide characterization and analysis of bHLH transcription factors related to tanshinones biosynthesis in Salvia miltiorrhiza.</title>
        <authorList>
            <person name="Zhang X."/>
            <person name="Song J."/>
        </authorList>
    </citation>
    <scope>NUCLEOTIDE SEQUENCE</scope>
</reference>
<feature type="compositionally biased region" description="Basic and acidic residues" evidence="6">
    <location>
        <begin position="482"/>
        <end position="503"/>
    </location>
</feature>
<evidence type="ECO:0000256" key="5">
    <source>
        <dbReference type="ARBA" id="ARBA00023242"/>
    </source>
</evidence>
<dbReference type="GO" id="GO:0005634">
    <property type="term" value="C:nucleus"/>
    <property type="evidence" value="ECO:0007669"/>
    <property type="project" value="UniProtKB-SubCell"/>
</dbReference>
<feature type="region of interest" description="Disordered" evidence="6">
    <location>
        <begin position="299"/>
        <end position="319"/>
    </location>
</feature>
<dbReference type="PANTHER" id="PTHR46266">
    <property type="entry name" value="TRANSCRIPTION FACTOR TT8"/>
    <property type="match status" value="1"/>
</dbReference>
<accession>A0A0H3YBR7</accession>
<evidence type="ECO:0000256" key="2">
    <source>
        <dbReference type="ARBA" id="ARBA00023015"/>
    </source>
</evidence>
<keyword evidence="4" id="KW-0804">Transcription</keyword>
<sequence length="603" mass="67854">MASGNQNQQEMPQNLMMQLALAVRSIQWSYAIFWSVSSRQPGMLEWCEGYYNGDIKTRKTVQAAEVNMDQLGLQRSDQLRELYESLSLGETKPQAKRPTAALSPEDLTDAEWYFLVCMSFLFNTTDQGLPARTLATNQMIWLCNAHRADTKFFSRSLLAKTIVCFPHLGGVVELGTTELVPEDPNLIRHISSFLESPSVTVPVIPNLVFDNSCNHNGFNLERLDHANLPEEGLDRLMDDPYMEICTPNNSDDFADNLLREEMNLVEGVDAEASEIQSWPVMEDAVSNCLNNSVNSSDCVSQSEGEPETIIPHSDGKKENKSCMEECNQKTASEFQGNDVRYQSVISNLLKSSHQLILGPYIRNGSRESSFVFWRKHGAPGQQRGTPQKLLKKVLFEVARMHQSCRADSERQHNSCSKREADEIDRNHVLSERKRREKINDRFMILGSLVPSGGKVDKVSVLDHTIEYLRELERRVEELESYKKAMERESTTHSKSQDAIERTSDNYGNDNNPKKPATNKRKAACHNHKDRTGAENIKARLRDSSSPADNITVTVSDKVALIETIQSSTNNGTLSIIVNAKCKGLKSPSAVVIRQALQKVIRKS</sequence>
<feature type="domain" description="BHLH" evidence="7">
    <location>
        <begin position="422"/>
        <end position="471"/>
    </location>
</feature>
<dbReference type="Pfam" id="PF00010">
    <property type="entry name" value="HLH"/>
    <property type="match status" value="1"/>
</dbReference>
<dbReference type="PANTHER" id="PTHR46266:SF3">
    <property type="entry name" value="TRANSCRIPTION FACTOR EGL1"/>
    <property type="match status" value="1"/>
</dbReference>
<dbReference type="EMBL" id="KP257464">
    <property type="protein sequence ID" value="AKN09566.1"/>
    <property type="molecule type" value="mRNA"/>
</dbReference>
<dbReference type="InterPro" id="IPR025610">
    <property type="entry name" value="MYC/MYB_N"/>
</dbReference>
<evidence type="ECO:0000256" key="4">
    <source>
        <dbReference type="ARBA" id="ARBA00023163"/>
    </source>
</evidence>
<evidence type="ECO:0000256" key="1">
    <source>
        <dbReference type="ARBA" id="ARBA00004123"/>
    </source>
</evidence>
<keyword evidence="5" id="KW-0539">Nucleus</keyword>
<comment type="subcellular location">
    <subcellularLocation>
        <location evidence="1">Nucleus</location>
    </subcellularLocation>
</comment>
<evidence type="ECO:0000256" key="3">
    <source>
        <dbReference type="ARBA" id="ARBA00023159"/>
    </source>
</evidence>
<feature type="region of interest" description="Disordered" evidence="6">
    <location>
        <begin position="482"/>
        <end position="533"/>
    </location>
</feature>
<organism evidence="8">
    <name type="scientific">Salvia miltiorrhiza</name>
    <name type="common">Chinese sage</name>
    <dbReference type="NCBI Taxonomy" id="226208"/>
    <lineage>
        <taxon>Eukaryota</taxon>
        <taxon>Viridiplantae</taxon>
        <taxon>Streptophyta</taxon>
        <taxon>Embryophyta</taxon>
        <taxon>Tracheophyta</taxon>
        <taxon>Spermatophyta</taxon>
        <taxon>Magnoliopsida</taxon>
        <taxon>eudicotyledons</taxon>
        <taxon>Gunneridae</taxon>
        <taxon>Pentapetalae</taxon>
        <taxon>asterids</taxon>
        <taxon>lamiids</taxon>
        <taxon>Lamiales</taxon>
        <taxon>Lamiaceae</taxon>
        <taxon>Nepetoideae</taxon>
        <taxon>Mentheae</taxon>
        <taxon>Salviinae</taxon>
        <taxon>Salvia</taxon>
        <taxon>Salvia incertae sedis</taxon>
    </lineage>
</organism>
<keyword evidence="2" id="KW-0805">Transcription regulation</keyword>
<name>A0A0H3YBR7_SALMI</name>
<evidence type="ECO:0000313" key="8">
    <source>
        <dbReference type="EMBL" id="AKN09566.1"/>
    </source>
</evidence>
<dbReference type="InterPro" id="IPR036638">
    <property type="entry name" value="HLH_DNA-bd_sf"/>
</dbReference>
<evidence type="ECO:0000259" key="7">
    <source>
        <dbReference type="PROSITE" id="PS50888"/>
    </source>
</evidence>
<dbReference type="GO" id="GO:0046983">
    <property type="term" value="F:protein dimerization activity"/>
    <property type="evidence" value="ECO:0007669"/>
    <property type="project" value="InterPro"/>
</dbReference>